<dbReference type="EMBL" id="MFNF01000001">
    <property type="protein sequence ID" value="OGH05073.1"/>
    <property type="molecule type" value="Genomic_DNA"/>
</dbReference>
<dbReference type="AlphaFoldDB" id="A0A1F6H3Y8"/>
<gene>
    <name evidence="1" type="ORF">A2557_08870</name>
</gene>
<evidence type="ECO:0000313" key="1">
    <source>
        <dbReference type="EMBL" id="OGH05073.1"/>
    </source>
</evidence>
<accession>A0A1F6H3Y8</accession>
<evidence type="ECO:0000313" key="2">
    <source>
        <dbReference type="Proteomes" id="UP000177583"/>
    </source>
</evidence>
<comment type="caution">
    <text evidence="1">The sequence shown here is derived from an EMBL/GenBank/DDBJ whole genome shotgun (WGS) entry which is preliminary data.</text>
</comment>
<protein>
    <submittedName>
        <fullName evidence="1">Uncharacterized protein</fullName>
    </submittedName>
</protein>
<name>A0A1F6H3Y8_9PROT</name>
<proteinExistence type="predicted"/>
<sequence>MAKKGDKKPDLLERGSLDCQRAIEPKVPLPGASAQELQILCRSFAKCLVEKGHGYRQLMEAACHLLDQAMEELSAETEEVEEKPAVAVPKPARAKYNTAVPPQA</sequence>
<organism evidence="1 2">
    <name type="scientific">Candidatus Lambdaproteobacteria bacterium RIFOXYD2_FULL_56_26</name>
    <dbReference type="NCBI Taxonomy" id="1817773"/>
    <lineage>
        <taxon>Bacteria</taxon>
        <taxon>Pseudomonadati</taxon>
        <taxon>Pseudomonadota</taxon>
        <taxon>Candidatus Lambdaproteobacteria</taxon>
    </lineage>
</organism>
<reference evidence="1 2" key="1">
    <citation type="journal article" date="2016" name="Nat. Commun.">
        <title>Thousands of microbial genomes shed light on interconnected biogeochemical processes in an aquifer system.</title>
        <authorList>
            <person name="Anantharaman K."/>
            <person name="Brown C.T."/>
            <person name="Hug L.A."/>
            <person name="Sharon I."/>
            <person name="Castelle C.J."/>
            <person name="Probst A.J."/>
            <person name="Thomas B.C."/>
            <person name="Singh A."/>
            <person name="Wilkins M.J."/>
            <person name="Karaoz U."/>
            <person name="Brodie E.L."/>
            <person name="Williams K.H."/>
            <person name="Hubbard S.S."/>
            <person name="Banfield J.F."/>
        </authorList>
    </citation>
    <scope>NUCLEOTIDE SEQUENCE [LARGE SCALE GENOMIC DNA]</scope>
</reference>
<dbReference type="Proteomes" id="UP000177583">
    <property type="component" value="Unassembled WGS sequence"/>
</dbReference>